<dbReference type="EMBL" id="BMAT01009214">
    <property type="protein sequence ID" value="GFS01805.1"/>
    <property type="molecule type" value="Genomic_DNA"/>
</dbReference>
<name>A0AAV4HVT8_9GAST</name>
<protein>
    <submittedName>
        <fullName evidence="1">Uncharacterized protein</fullName>
    </submittedName>
</protein>
<reference evidence="1 2" key="1">
    <citation type="journal article" date="2021" name="Elife">
        <title>Chloroplast acquisition without the gene transfer in kleptoplastic sea slugs, Plakobranchus ocellatus.</title>
        <authorList>
            <person name="Maeda T."/>
            <person name="Takahashi S."/>
            <person name="Yoshida T."/>
            <person name="Shimamura S."/>
            <person name="Takaki Y."/>
            <person name="Nagai Y."/>
            <person name="Toyoda A."/>
            <person name="Suzuki Y."/>
            <person name="Arimoto A."/>
            <person name="Ishii H."/>
            <person name="Satoh N."/>
            <person name="Nishiyama T."/>
            <person name="Hasebe M."/>
            <person name="Maruyama T."/>
            <person name="Minagawa J."/>
            <person name="Obokata J."/>
            <person name="Shigenobu S."/>
        </authorList>
    </citation>
    <scope>NUCLEOTIDE SEQUENCE [LARGE SCALE GENOMIC DNA]</scope>
</reference>
<proteinExistence type="predicted"/>
<dbReference type="Proteomes" id="UP000762676">
    <property type="component" value="Unassembled WGS sequence"/>
</dbReference>
<accession>A0AAV4HVT8</accession>
<evidence type="ECO:0000313" key="1">
    <source>
        <dbReference type="EMBL" id="GFS01805.1"/>
    </source>
</evidence>
<keyword evidence="2" id="KW-1185">Reference proteome</keyword>
<dbReference type="AlphaFoldDB" id="A0AAV4HVT8"/>
<organism evidence="1 2">
    <name type="scientific">Elysia marginata</name>
    <dbReference type="NCBI Taxonomy" id="1093978"/>
    <lineage>
        <taxon>Eukaryota</taxon>
        <taxon>Metazoa</taxon>
        <taxon>Spiralia</taxon>
        <taxon>Lophotrochozoa</taxon>
        <taxon>Mollusca</taxon>
        <taxon>Gastropoda</taxon>
        <taxon>Heterobranchia</taxon>
        <taxon>Euthyneura</taxon>
        <taxon>Panpulmonata</taxon>
        <taxon>Sacoglossa</taxon>
        <taxon>Placobranchoidea</taxon>
        <taxon>Plakobranchidae</taxon>
        <taxon>Elysia</taxon>
    </lineage>
</organism>
<comment type="caution">
    <text evidence="1">The sequence shown here is derived from an EMBL/GenBank/DDBJ whole genome shotgun (WGS) entry which is preliminary data.</text>
</comment>
<gene>
    <name evidence="1" type="ORF">ElyMa_004591300</name>
</gene>
<evidence type="ECO:0000313" key="2">
    <source>
        <dbReference type="Proteomes" id="UP000762676"/>
    </source>
</evidence>
<sequence>MGNIADDILSVIRLDESRTSYQETPTTLDSYFNRTPSSQGPVFNRRVWQPSESADPFIQDFFSRRMQLPYYLERSFGTALFFKGRVPSFEQGYSLEPQS</sequence>